<gene>
    <name evidence="9" type="primary">MED31</name>
    <name evidence="9" type="ORF">g.103710</name>
</gene>
<evidence type="ECO:0000256" key="1">
    <source>
        <dbReference type="ARBA" id="ARBA00004123"/>
    </source>
</evidence>
<evidence type="ECO:0000256" key="5">
    <source>
        <dbReference type="ARBA" id="ARBA00023159"/>
    </source>
</evidence>
<comment type="subcellular location">
    <subcellularLocation>
        <location evidence="1 8">Nucleus</location>
    </subcellularLocation>
</comment>
<dbReference type="Pfam" id="PF05669">
    <property type="entry name" value="Med31"/>
    <property type="match status" value="1"/>
</dbReference>
<dbReference type="GO" id="GO:0006355">
    <property type="term" value="P:regulation of DNA-templated transcription"/>
    <property type="evidence" value="ECO:0007669"/>
    <property type="project" value="InterPro"/>
</dbReference>
<dbReference type="GO" id="GO:0016592">
    <property type="term" value="C:mediator complex"/>
    <property type="evidence" value="ECO:0007669"/>
    <property type="project" value="InterPro"/>
</dbReference>
<comment type="function">
    <text evidence="8">Component of the Mediator complex, a coactivator involved in the regulated transcription of nearly all RNA polymerase II-dependent genes. Mediator functions as a bridge to convey information from gene-specific regulatory proteins to the basal RNA polymerase II transcription machinery. Mediator is recruited to promoters by direct interactions with regulatory proteins and serves as a scaffold for the assembly of a functional preinitiation complex with RNA polymerase II and the general transcription factors.</text>
</comment>
<evidence type="ECO:0000256" key="7">
    <source>
        <dbReference type="ARBA" id="ARBA00023242"/>
    </source>
</evidence>
<dbReference type="AlphaFoldDB" id="A0A2S2NFA3"/>
<reference evidence="9" key="1">
    <citation type="submission" date="2018-04" db="EMBL/GenBank/DDBJ databases">
        <title>Transcriptome of Schizaphis graminum biotype I.</title>
        <authorList>
            <person name="Scully E.D."/>
            <person name="Geib S.M."/>
            <person name="Palmer N.A."/>
            <person name="Koch K."/>
            <person name="Bradshaw J."/>
            <person name="Heng-Moss T."/>
            <person name="Sarath G."/>
        </authorList>
    </citation>
    <scope>NUCLEOTIDE SEQUENCE</scope>
</reference>
<sequence length="158" mass="18627">MANKGGPETEEQTRLRFQVELEFVQCLANPNYLNFLAQRGYFKDQSFINYLKYLLYWKEPDYAKFIKYPMCLYFLDLLQHEPFRKEIATAICSKFIDDQLLLIWQHYTRRRTKLIHTAYEHNMNMMNKSSASNIGQAQTNGTNGIMPASMPIPKVMPP</sequence>
<evidence type="ECO:0000256" key="6">
    <source>
        <dbReference type="ARBA" id="ARBA00023163"/>
    </source>
</evidence>
<organism evidence="9">
    <name type="scientific">Schizaphis graminum</name>
    <name type="common">Green bug aphid</name>
    <dbReference type="NCBI Taxonomy" id="13262"/>
    <lineage>
        <taxon>Eukaryota</taxon>
        <taxon>Metazoa</taxon>
        <taxon>Ecdysozoa</taxon>
        <taxon>Arthropoda</taxon>
        <taxon>Hexapoda</taxon>
        <taxon>Insecta</taxon>
        <taxon>Pterygota</taxon>
        <taxon>Neoptera</taxon>
        <taxon>Paraneoptera</taxon>
        <taxon>Hemiptera</taxon>
        <taxon>Sternorrhyncha</taxon>
        <taxon>Aphidomorpha</taxon>
        <taxon>Aphidoidea</taxon>
        <taxon>Aphididae</taxon>
        <taxon>Aphidini</taxon>
        <taxon>Schizaphis</taxon>
    </lineage>
</organism>
<keyword evidence="5 8" id="KW-0010">Activator</keyword>
<protein>
    <recommendedName>
        <fullName evidence="3 8">Mediator of RNA polymerase II transcription subunit 31</fullName>
    </recommendedName>
</protein>
<name>A0A2S2NFA3_SCHGA</name>
<dbReference type="Gene3D" id="1.10.10.1340">
    <property type="entry name" value="Mediator of RNA polymerase II, submodule Med31 (Soh1)"/>
    <property type="match status" value="1"/>
</dbReference>
<dbReference type="InterPro" id="IPR038089">
    <property type="entry name" value="Med31_sf"/>
</dbReference>
<dbReference type="PANTHER" id="PTHR13186">
    <property type="entry name" value="MEDIATOR OF RNA POLYMERASE II TRANSCRIPTION SUBUNIT 31"/>
    <property type="match status" value="1"/>
</dbReference>
<evidence type="ECO:0000256" key="2">
    <source>
        <dbReference type="ARBA" id="ARBA00006378"/>
    </source>
</evidence>
<accession>A0A2S2NFA3</accession>
<keyword evidence="7 8" id="KW-0539">Nucleus</keyword>
<dbReference type="EMBL" id="GGMR01003238">
    <property type="protein sequence ID" value="MBY15857.1"/>
    <property type="molecule type" value="Transcribed_RNA"/>
</dbReference>
<comment type="subunit">
    <text evidence="8">Component of the Mediator complex.</text>
</comment>
<evidence type="ECO:0000313" key="9">
    <source>
        <dbReference type="EMBL" id="MBY15857.1"/>
    </source>
</evidence>
<proteinExistence type="inferred from homology"/>
<keyword evidence="4 8" id="KW-0805">Transcription regulation</keyword>
<evidence type="ECO:0000256" key="4">
    <source>
        <dbReference type="ARBA" id="ARBA00023015"/>
    </source>
</evidence>
<evidence type="ECO:0000256" key="8">
    <source>
        <dbReference type="RuleBase" id="RU364129"/>
    </source>
</evidence>
<comment type="similarity">
    <text evidence="2 8">Belongs to the Mediator complex subunit 31 family.</text>
</comment>
<dbReference type="FunFam" id="1.10.10.1340:FF:000001">
    <property type="entry name" value="Mediator of RNA polymerase II transcription subunit 31"/>
    <property type="match status" value="1"/>
</dbReference>
<keyword evidence="6 8" id="KW-0804">Transcription</keyword>
<dbReference type="InterPro" id="IPR008831">
    <property type="entry name" value="Mediator_Med31"/>
</dbReference>
<evidence type="ECO:0000256" key="3">
    <source>
        <dbReference type="ARBA" id="ARBA00019660"/>
    </source>
</evidence>
<dbReference type="GO" id="GO:0003712">
    <property type="term" value="F:transcription coregulator activity"/>
    <property type="evidence" value="ECO:0007669"/>
    <property type="project" value="InterPro"/>
</dbReference>